<dbReference type="HOGENOM" id="CLU_2506754_0_0_6"/>
<dbReference type="KEGG" id="cama:F384_10185"/>
<proteinExistence type="predicted"/>
<name>A0A0F6REZ8_CITAM</name>
<reference evidence="1 2" key="1">
    <citation type="journal article" date="2013" name="Appl. Microbiol. Biotechnol.">
        <title>Glycerol assimilation and production of 1,3-propanediol by Citrobacter amalonaticus Y19.</title>
        <authorList>
            <person name="Ainala S.K."/>
            <person name="Ashok S."/>
            <person name="Ko Y."/>
            <person name="Park S."/>
        </authorList>
    </citation>
    <scope>NUCLEOTIDE SEQUENCE [LARGE SCALE GENOMIC DNA]</scope>
    <source>
        <strain evidence="1 2">Y19</strain>
    </source>
</reference>
<sequence>MPPLTLGFWGGVQPRHYPHVTCRESVQPERNVTRRCPSFGRFRRLTTMRRLFSESADNGHERRRRSVLFICLWASSIGVARGRGV</sequence>
<dbReference type="PATRIC" id="fig|1261127.3.peg.2120"/>
<evidence type="ECO:0000313" key="1">
    <source>
        <dbReference type="EMBL" id="AKE58985.1"/>
    </source>
</evidence>
<dbReference type="Proteomes" id="UP000034085">
    <property type="component" value="Chromosome"/>
</dbReference>
<organism evidence="1 2">
    <name type="scientific">Citrobacter amalonaticus Y19</name>
    <dbReference type="NCBI Taxonomy" id="1261127"/>
    <lineage>
        <taxon>Bacteria</taxon>
        <taxon>Pseudomonadati</taxon>
        <taxon>Pseudomonadota</taxon>
        <taxon>Gammaproteobacteria</taxon>
        <taxon>Enterobacterales</taxon>
        <taxon>Enterobacteriaceae</taxon>
        <taxon>Citrobacter</taxon>
    </lineage>
</organism>
<dbReference type="AlphaFoldDB" id="A0A0F6REZ8"/>
<evidence type="ECO:0000313" key="2">
    <source>
        <dbReference type="Proteomes" id="UP000034085"/>
    </source>
</evidence>
<accession>A0A0F6REZ8</accession>
<dbReference type="EMBL" id="CP011132">
    <property type="protein sequence ID" value="AKE58985.1"/>
    <property type="molecule type" value="Genomic_DNA"/>
</dbReference>
<gene>
    <name evidence="1" type="ORF">F384_10185</name>
</gene>
<protein>
    <submittedName>
        <fullName evidence="1">Uncharacterized protein</fullName>
    </submittedName>
</protein>